<dbReference type="OrthoDB" id="9764377at2"/>
<comment type="similarity">
    <text evidence="1">Belongs to the sulfatase family.</text>
</comment>
<dbReference type="Gene3D" id="3.40.720.10">
    <property type="entry name" value="Alkaline Phosphatase, subunit A"/>
    <property type="match status" value="1"/>
</dbReference>
<keyword evidence="4" id="KW-0106">Calcium</keyword>
<evidence type="ECO:0000313" key="7">
    <source>
        <dbReference type="EMBL" id="RZF61973.1"/>
    </source>
</evidence>
<dbReference type="InterPro" id="IPR050738">
    <property type="entry name" value="Sulfatase"/>
</dbReference>
<keyword evidence="8" id="KW-1185">Reference proteome</keyword>
<dbReference type="PANTHER" id="PTHR42693">
    <property type="entry name" value="ARYLSULFATASE FAMILY MEMBER"/>
    <property type="match status" value="1"/>
</dbReference>
<dbReference type="GO" id="GO:0046872">
    <property type="term" value="F:metal ion binding"/>
    <property type="evidence" value="ECO:0007669"/>
    <property type="project" value="UniProtKB-KW"/>
</dbReference>
<keyword evidence="5" id="KW-0732">Signal</keyword>
<evidence type="ECO:0000256" key="2">
    <source>
        <dbReference type="ARBA" id="ARBA00022723"/>
    </source>
</evidence>
<dbReference type="EMBL" id="SGIT01000001">
    <property type="protein sequence ID" value="RZF61973.1"/>
    <property type="molecule type" value="Genomic_DNA"/>
</dbReference>
<dbReference type="GO" id="GO:0004065">
    <property type="term" value="F:arylsulfatase activity"/>
    <property type="evidence" value="ECO:0007669"/>
    <property type="project" value="TreeGrafter"/>
</dbReference>
<evidence type="ECO:0000256" key="4">
    <source>
        <dbReference type="ARBA" id="ARBA00022837"/>
    </source>
</evidence>
<reference evidence="7 8" key="1">
    <citation type="submission" date="2019-02" db="EMBL/GenBank/DDBJ databases">
        <authorList>
            <person name="Li Y."/>
        </authorList>
    </citation>
    <scope>NUCLEOTIDE SEQUENCE [LARGE SCALE GENOMIC DNA]</scope>
    <source>
        <strain evidence="7 8">30C10-4-7</strain>
    </source>
</reference>
<dbReference type="Proteomes" id="UP000292855">
    <property type="component" value="Unassembled WGS sequence"/>
</dbReference>
<dbReference type="InterPro" id="IPR024607">
    <property type="entry name" value="Sulfatase_CS"/>
</dbReference>
<name>A0A4Q6XP39_9SPHI</name>
<proteinExistence type="inferred from homology"/>
<gene>
    <name evidence="7" type="ORF">EWE74_03920</name>
</gene>
<organism evidence="7 8">
    <name type="scientific">Sphingobacterium corticibacterium</name>
    <dbReference type="NCBI Taxonomy" id="2484746"/>
    <lineage>
        <taxon>Bacteria</taxon>
        <taxon>Pseudomonadati</taxon>
        <taxon>Bacteroidota</taxon>
        <taxon>Sphingobacteriia</taxon>
        <taxon>Sphingobacteriales</taxon>
        <taxon>Sphingobacteriaceae</taxon>
        <taxon>Sphingobacterium</taxon>
    </lineage>
</organism>
<dbReference type="RefSeq" id="WP_130140203.1">
    <property type="nucleotide sequence ID" value="NZ_SGIT01000001.1"/>
</dbReference>
<dbReference type="InterPro" id="IPR017850">
    <property type="entry name" value="Alkaline_phosphatase_core_sf"/>
</dbReference>
<dbReference type="Gene3D" id="3.30.1120.10">
    <property type="match status" value="1"/>
</dbReference>
<dbReference type="Pfam" id="PF00884">
    <property type="entry name" value="Sulfatase"/>
    <property type="match status" value="1"/>
</dbReference>
<evidence type="ECO:0000256" key="3">
    <source>
        <dbReference type="ARBA" id="ARBA00022801"/>
    </source>
</evidence>
<sequence length="450" mass="50276">MKRQPTYLILLFLLFPILSSAQEKSYPNVLIILADDLGYHDVSYYNTPDIRTPNIDEIARQGIRFDNFYANSPVCSPSRASLLTGRYPEMVGVPGLIRNQVTDTFGYLTPGSQLLPALMKQAGYKTAIVGKWNLGLDMPNLPNQKGFDYFHGWLDDMLDDYWKHTRNGINFLRENGKPIIAEGHATDLFTSWAVDYLNTQIGSENPFFLYLAYTAPHAPIQPDAEFLAKVKAREPNITDKRAKLVALIEQMDDGIGKVISTLKANGQFKNTLIVFLSDNGGQLDLGANNGNVRDGKGTMYEGGIRIPACISWPEHIKPGTQSTEKLLLMDIYPTLAELAGLSVDHKIDGVSFASILKNSGSKMAPRPIFFIRREGGSYGGKISNAVVNDNFKLLQNTPTSPFELYDLTKDPLEQNNVIKTEEAKRVTLHRLLMKQMQKGGSVPWQKQEEQ</sequence>
<evidence type="ECO:0000259" key="6">
    <source>
        <dbReference type="Pfam" id="PF00884"/>
    </source>
</evidence>
<dbReference type="PANTHER" id="PTHR42693:SF53">
    <property type="entry name" value="ENDO-4-O-SULFATASE"/>
    <property type="match status" value="1"/>
</dbReference>
<dbReference type="PROSITE" id="PS00523">
    <property type="entry name" value="SULFATASE_1"/>
    <property type="match status" value="1"/>
</dbReference>
<evidence type="ECO:0000313" key="8">
    <source>
        <dbReference type="Proteomes" id="UP000292855"/>
    </source>
</evidence>
<dbReference type="AlphaFoldDB" id="A0A4Q6XP39"/>
<accession>A0A4Q6XP39</accession>
<protein>
    <submittedName>
        <fullName evidence="7">N-acetylgalactosamine 6-sulfate sulfatase</fullName>
    </submittedName>
</protein>
<feature type="signal peptide" evidence="5">
    <location>
        <begin position="1"/>
        <end position="21"/>
    </location>
</feature>
<comment type="caution">
    <text evidence="7">The sequence shown here is derived from an EMBL/GenBank/DDBJ whole genome shotgun (WGS) entry which is preliminary data.</text>
</comment>
<evidence type="ECO:0000256" key="1">
    <source>
        <dbReference type="ARBA" id="ARBA00008779"/>
    </source>
</evidence>
<keyword evidence="3" id="KW-0378">Hydrolase</keyword>
<evidence type="ECO:0000256" key="5">
    <source>
        <dbReference type="SAM" id="SignalP"/>
    </source>
</evidence>
<dbReference type="InterPro" id="IPR000917">
    <property type="entry name" value="Sulfatase_N"/>
</dbReference>
<feature type="chain" id="PRO_5020962327" evidence="5">
    <location>
        <begin position="22"/>
        <end position="450"/>
    </location>
</feature>
<feature type="domain" description="Sulfatase N-terminal" evidence="6">
    <location>
        <begin position="27"/>
        <end position="340"/>
    </location>
</feature>
<dbReference type="SUPFAM" id="SSF53649">
    <property type="entry name" value="Alkaline phosphatase-like"/>
    <property type="match status" value="1"/>
</dbReference>
<keyword evidence="2" id="KW-0479">Metal-binding</keyword>